<dbReference type="PROSITE" id="PS50006">
    <property type="entry name" value="FHA_DOMAIN"/>
    <property type="match status" value="1"/>
</dbReference>
<dbReference type="EMBL" id="BRXZ01007710">
    <property type="protein sequence ID" value="GMI32676.1"/>
    <property type="molecule type" value="Genomic_DNA"/>
</dbReference>
<comment type="caution">
    <text evidence="3">The sequence shown here is derived from an EMBL/GenBank/DDBJ whole genome shotgun (WGS) entry which is preliminary data.</text>
</comment>
<feature type="region of interest" description="Disordered" evidence="1">
    <location>
        <begin position="31"/>
        <end position="87"/>
    </location>
</feature>
<dbReference type="SMART" id="SM00240">
    <property type="entry name" value="FHA"/>
    <property type="match status" value="1"/>
</dbReference>
<feature type="region of interest" description="Disordered" evidence="1">
    <location>
        <begin position="356"/>
        <end position="388"/>
    </location>
</feature>
<feature type="compositionally biased region" description="Low complexity" evidence="1">
    <location>
        <begin position="53"/>
        <end position="68"/>
    </location>
</feature>
<sequence length="388" mass="40882">DEDDRPSGPGSVNRAMVYWSAPPVNQKVKEFSGKLAAEESKDPTTTFAGTRASSSSSSSLDPTSGSSSFYISSLEGGPGGPSKSKQGVIVRTLDDSITGVVEVKRHSPPSAAHPSGCPDLDSSSDDLMDYRLEQARPAFFELVGSGKVGVKVNTGRAGKRGEDACVMTSVSSQGGDGNTWRLTKGAVFFAGNSTFTVEHDGEGGRDIVIHVGNEPKKAGPSEAPAHAGIPAVGPDTSVTPPQPSFSKIAVDKEFFAIGRSGEADYTVNDRELSRMHLAVRREGGGTGTLVDLGSTNGTYFKVGGQDKVEGREVGMGAEFVVGRTGFKVGRFEWGGNEEIGGRRTMEDKMVIRERMTYGGSDGTVGGPDKEARGAMNYKDEKEGTILRR</sequence>
<dbReference type="Gene3D" id="2.60.200.20">
    <property type="match status" value="1"/>
</dbReference>
<feature type="region of interest" description="Disordered" evidence="1">
    <location>
        <begin position="216"/>
        <end position="241"/>
    </location>
</feature>
<feature type="compositionally biased region" description="Basic and acidic residues" evidence="1">
    <location>
        <begin position="367"/>
        <end position="388"/>
    </location>
</feature>
<protein>
    <recommendedName>
        <fullName evidence="2">FHA domain-containing protein</fullName>
    </recommendedName>
</protein>
<reference evidence="3" key="1">
    <citation type="submission" date="2022-07" db="EMBL/GenBank/DDBJ databases">
        <title>Genome analysis of Parmales, a sister group of diatoms, reveals the evolutionary specialization of diatoms from phago-mixotrophs to photoautotrophs.</title>
        <authorList>
            <person name="Ban H."/>
            <person name="Sato S."/>
            <person name="Yoshikawa S."/>
            <person name="Kazumasa Y."/>
            <person name="Nakamura Y."/>
            <person name="Ichinomiya M."/>
            <person name="Saitoh K."/>
            <person name="Sato N."/>
            <person name="Blanc-Mathieu R."/>
            <person name="Endo H."/>
            <person name="Kuwata A."/>
            <person name="Ogata H."/>
        </authorList>
    </citation>
    <scope>NUCLEOTIDE SEQUENCE</scope>
</reference>
<gene>
    <name evidence="3" type="ORF">TrRE_jg184</name>
</gene>
<feature type="compositionally biased region" description="Polar residues" evidence="1">
    <location>
        <begin position="43"/>
        <end position="52"/>
    </location>
</feature>
<evidence type="ECO:0000256" key="1">
    <source>
        <dbReference type="SAM" id="MobiDB-lite"/>
    </source>
</evidence>
<evidence type="ECO:0000313" key="4">
    <source>
        <dbReference type="Proteomes" id="UP001165082"/>
    </source>
</evidence>
<dbReference type="Proteomes" id="UP001165082">
    <property type="component" value="Unassembled WGS sequence"/>
</dbReference>
<dbReference type="InterPro" id="IPR008984">
    <property type="entry name" value="SMAD_FHA_dom_sf"/>
</dbReference>
<evidence type="ECO:0000313" key="3">
    <source>
        <dbReference type="EMBL" id="GMI32676.1"/>
    </source>
</evidence>
<dbReference type="InterPro" id="IPR000253">
    <property type="entry name" value="FHA_dom"/>
</dbReference>
<dbReference type="SUPFAM" id="SSF49879">
    <property type="entry name" value="SMAD/FHA domain"/>
    <property type="match status" value="1"/>
</dbReference>
<dbReference type="OrthoDB" id="59240at2759"/>
<organism evidence="3 4">
    <name type="scientific">Triparma retinervis</name>
    <dbReference type="NCBI Taxonomy" id="2557542"/>
    <lineage>
        <taxon>Eukaryota</taxon>
        <taxon>Sar</taxon>
        <taxon>Stramenopiles</taxon>
        <taxon>Ochrophyta</taxon>
        <taxon>Bolidophyceae</taxon>
        <taxon>Parmales</taxon>
        <taxon>Triparmaceae</taxon>
        <taxon>Triparma</taxon>
    </lineage>
</organism>
<feature type="domain" description="FHA" evidence="2">
    <location>
        <begin position="255"/>
        <end position="300"/>
    </location>
</feature>
<dbReference type="CDD" id="cd00060">
    <property type="entry name" value="FHA"/>
    <property type="match status" value="1"/>
</dbReference>
<feature type="non-terminal residue" evidence="3">
    <location>
        <position position="1"/>
    </location>
</feature>
<proteinExistence type="predicted"/>
<feature type="non-terminal residue" evidence="3">
    <location>
        <position position="388"/>
    </location>
</feature>
<dbReference type="AlphaFoldDB" id="A0A9W7G5C0"/>
<name>A0A9W7G5C0_9STRA</name>
<accession>A0A9W7G5C0</accession>
<evidence type="ECO:0000259" key="2">
    <source>
        <dbReference type="PROSITE" id="PS50006"/>
    </source>
</evidence>
<keyword evidence="4" id="KW-1185">Reference proteome</keyword>
<dbReference type="Pfam" id="PF00498">
    <property type="entry name" value="FHA"/>
    <property type="match status" value="1"/>
</dbReference>
<feature type="compositionally biased region" description="Basic and acidic residues" evidence="1">
    <location>
        <begin position="31"/>
        <end position="42"/>
    </location>
</feature>